<evidence type="ECO:0000313" key="3">
    <source>
        <dbReference type="Proteomes" id="UP000032141"/>
    </source>
</evidence>
<keyword evidence="3" id="KW-1185">Reference proteome</keyword>
<accession>A0A0D3BH03</accession>
<evidence type="ECO:0000256" key="1">
    <source>
        <dbReference type="SAM" id="MobiDB-lite"/>
    </source>
</evidence>
<feature type="region of interest" description="Disordered" evidence="1">
    <location>
        <begin position="44"/>
        <end position="127"/>
    </location>
</feature>
<reference evidence="2" key="2">
    <citation type="submission" date="2015-03" db="UniProtKB">
        <authorList>
            <consortium name="EnsemblPlants"/>
        </authorList>
    </citation>
    <scope>IDENTIFICATION</scope>
</reference>
<proteinExistence type="predicted"/>
<dbReference type="AlphaFoldDB" id="A0A0D3BH03"/>
<dbReference type="Gramene" id="Bo3g123770.1">
    <property type="protein sequence ID" value="Bo3g123770.1"/>
    <property type="gene ID" value="Bo3g123770"/>
</dbReference>
<dbReference type="Proteomes" id="UP000032141">
    <property type="component" value="Chromosome C3"/>
</dbReference>
<organism evidence="2 3">
    <name type="scientific">Brassica oleracea var. oleracea</name>
    <dbReference type="NCBI Taxonomy" id="109376"/>
    <lineage>
        <taxon>Eukaryota</taxon>
        <taxon>Viridiplantae</taxon>
        <taxon>Streptophyta</taxon>
        <taxon>Embryophyta</taxon>
        <taxon>Tracheophyta</taxon>
        <taxon>Spermatophyta</taxon>
        <taxon>Magnoliopsida</taxon>
        <taxon>eudicotyledons</taxon>
        <taxon>Gunneridae</taxon>
        <taxon>Pentapetalae</taxon>
        <taxon>rosids</taxon>
        <taxon>malvids</taxon>
        <taxon>Brassicales</taxon>
        <taxon>Brassicaceae</taxon>
        <taxon>Brassiceae</taxon>
        <taxon>Brassica</taxon>
    </lineage>
</organism>
<reference evidence="2 3" key="1">
    <citation type="journal article" date="2014" name="Genome Biol.">
        <title>Transcriptome and methylome profiling reveals relics of genome dominance in the mesopolyploid Brassica oleracea.</title>
        <authorList>
            <person name="Parkin I.A."/>
            <person name="Koh C."/>
            <person name="Tang H."/>
            <person name="Robinson S.J."/>
            <person name="Kagale S."/>
            <person name="Clarke W.E."/>
            <person name="Town C.D."/>
            <person name="Nixon J."/>
            <person name="Krishnakumar V."/>
            <person name="Bidwell S.L."/>
            <person name="Denoeud F."/>
            <person name="Belcram H."/>
            <person name="Links M.G."/>
            <person name="Just J."/>
            <person name="Clarke C."/>
            <person name="Bender T."/>
            <person name="Huebert T."/>
            <person name="Mason A.S."/>
            <person name="Pires J.C."/>
            <person name="Barker G."/>
            <person name="Moore J."/>
            <person name="Walley P.G."/>
            <person name="Manoli S."/>
            <person name="Batley J."/>
            <person name="Edwards D."/>
            <person name="Nelson M.N."/>
            <person name="Wang X."/>
            <person name="Paterson A.H."/>
            <person name="King G."/>
            <person name="Bancroft I."/>
            <person name="Chalhoub B."/>
            <person name="Sharpe A.G."/>
        </authorList>
    </citation>
    <scope>NUCLEOTIDE SEQUENCE</scope>
    <source>
        <strain evidence="2 3">cv. TO1000</strain>
    </source>
</reference>
<protein>
    <submittedName>
        <fullName evidence="2">Uncharacterized protein</fullName>
    </submittedName>
</protein>
<evidence type="ECO:0000313" key="2">
    <source>
        <dbReference type="EnsemblPlants" id="Bo3g123770.1"/>
    </source>
</evidence>
<dbReference type="HOGENOM" id="CLU_1837887_0_0_1"/>
<feature type="compositionally biased region" description="Basic residues" evidence="1">
    <location>
        <begin position="55"/>
        <end position="67"/>
    </location>
</feature>
<dbReference type="EnsemblPlants" id="Bo3g123770.1">
    <property type="protein sequence ID" value="Bo3g123770.1"/>
    <property type="gene ID" value="Bo3g123770"/>
</dbReference>
<sequence>MGSEDERSRPGNSVAGLSNLQMRALNDSFTNLMNAGLEQIHLRLDEIQNSQQPRPRTRARRDRPRRPNRSDDEIREEDSHEDEDRSINRPRRGHKNQEPGDVNPFATNERANDSLSGLKLKIPPFEGLERSHLRCDGQSC</sequence>
<name>A0A0D3BH03_BRAOL</name>